<dbReference type="RefSeq" id="WP_055663600.1">
    <property type="nucleotide sequence ID" value="NZ_CYPR01000142.1"/>
</dbReference>
<dbReference type="Proteomes" id="UP000049455">
    <property type="component" value="Unassembled WGS sequence"/>
</dbReference>
<keyword evidence="4 6" id="KW-0811">Translocation</keyword>
<dbReference type="PANTHER" id="PTHR36918:SF1">
    <property type="entry name" value="PROTEIN-EXPORT PROTEIN SECB"/>
    <property type="match status" value="1"/>
</dbReference>
<evidence type="ECO:0000256" key="1">
    <source>
        <dbReference type="ARBA" id="ARBA00009990"/>
    </source>
</evidence>
<dbReference type="InterPro" id="IPR035958">
    <property type="entry name" value="SecB-like_sf"/>
</dbReference>
<dbReference type="Gene3D" id="3.10.420.10">
    <property type="entry name" value="SecB-like"/>
    <property type="match status" value="1"/>
</dbReference>
<gene>
    <name evidence="6 8" type="primary">secB</name>
    <name evidence="8" type="ORF">JSE7799_02131</name>
</gene>
<sequence length="175" mass="19460">MADEDQTTPTETNGAAAPGQEQQAAPQMKVLGQFIRDLSFENVSVQKGRTSEGQPDIAVQVGLEGKKRPTEDQFEVVVKLKVTAKAKESEDVIFAMELDYAGIFQITGVPEKQMHPFLMIECPRMLFPFLRRIVSDVSRDGGYPPLNLETIDFVSLYRNEITRRAQAEAAQVTPS</sequence>
<keyword evidence="6" id="KW-0963">Cytoplasm</keyword>
<evidence type="ECO:0000256" key="7">
    <source>
        <dbReference type="SAM" id="MobiDB-lite"/>
    </source>
</evidence>
<evidence type="ECO:0000256" key="6">
    <source>
        <dbReference type="HAMAP-Rule" id="MF_00821"/>
    </source>
</evidence>
<comment type="similarity">
    <text evidence="1 6">Belongs to the SecB family.</text>
</comment>
<comment type="subcellular location">
    <subcellularLocation>
        <location evidence="6">Cytoplasm</location>
    </subcellularLocation>
</comment>
<organism evidence="8 9">
    <name type="scientific">Jannaschia seosinensis</name>
    <dbReference type="NCBI Taxonomy" id="313367"/>
    <lineage>
        <taxon>Bacteria</taxon>
        <taxon>Pseudomonadati</taxon>
        <taxon>Pseudomonadota</taxon>
        <taxon>Alphaproteobacteria</taxon>
        <taxon>Rhodobacterales</taxon>
        <taxon>Roseobacteraceae</taxon>
        <taxon>Jannaschia</taxon>
    </lineage>
</organism>
<dbReference type="GO" id="GO:0051262">
    <property type="term" value="P:protein tetramerization"/>
    <property type="evidence" value="ECO:0007669"/>
    <property type="project" value="InterPro"/>
</dbReference>
<feature type="region of interest" description="Disordered" evidence="7">
    <location>
        <begin position="1"/>
        <end position="26"/>
    </location>
</feature>
<dbReference type="Pfam" id="PF02556">
    <property type="entry name" value="SecB"/>
    <property type="match status" value="1"/>
</dbReference>
<protein>
    <recommendedName>
        <fullName evidence="6">Protein-export protein SecB</fullName>
    </recommendedName>
</protein>
<dbReference type="InterPro" id="IPR003708">
    <property type="entry name" value="SecB"/>
</dbReference>
<comment type="function">
    <text evidence="6">One of the proteins required for the normal export of preproteins out of the cell cytoplasm. It is a molecular chaperone that binds to a subset of precursor proteins, maintaining them in a translocation-competent state. It also specifically binds to its receptor SecA.</text>
</comment>
<evidence type="ECO:0000256" key="2">
    <source>
        <dbReference type="ARBA" id="ARBA00022448"/>
    </source>
</evidence>
<feature type="compositionally biased region" description="Low complexity" evidence="7">
    <location>
        <begin position="14"/>
        <end position="26"/>
    </location>
</feature>
<evidence type="ECO:0000313" key="8">
    <source>
        <dbReference type="EMBL" id="CUH39405.1"/>
    </source>
</evidence>
<dbReference type="HAMAP" id="MF_00821">
    <property type="entry name" value="SecB"/>
    <property type="match status" value="1"/>
</dbReference>
<dbReference type="SUPFAM" id="SSF54611">
    <property type="entry name" value="SecB-like"/>
    <property type="match status" value="1"/>
</dbReference>
<name>A0A0M7BDH7_9RHOB</name>
<keyword evidence="2 6" id="KW-0813">Transport</keyword>
<evidence type="ECO:0000256" key="4">
    <source>
        <dbReference type="ARBA" id="ARBA00023010"/>
    </source>
</evidence>
<keyword evidence="9" id="KW-1185">Reference proteome</keyword>
<dbReference type="GO" id="GO:0005737">
    <property type="term" value="C:cytoplasm"/>
    <property type="evidence" value="ECO:0007669"/>
    <property type="project" value="UniProtKB-SubCell"/>
</dbReference>
<dbReference type="AlphaFoldDB" id="A0A0M7BDH7"/>
<proteinExistence type="inferred from homology"/>
<dbReference type="OrthoDB" id="9795145at2"/>
<dbReference type="PANTHER" id="PTHR36918">
    <property type="match status" value="1"/>
</dbReference>
<keyword evidence="5 6" id="KW-0143">Chaperone</keyword>
<evidence type="ECO:0000256" key="3">
    <source>
        <dbReference type="ARBA" id="ARBA00022927"/>
    </source>
</evidence>
<evidence type="ECO:0000256" key="5">
    <source>
        <dbReference type="ARBA" id="ARBA00023186"/>
    </source>
</evidence>
<dbReference type="PRINTS" id="PR01594">
    <property type="entry name" value="SECBCHAPRONE"/>
</dbReference>
<dbReference type="NCBIfam" id="NF004392">
    <property type="entry name" value="PRK05751.1-3"/>
    <property type="match status" value="1"/>
</dbReference>
<comment type="subunit">
    <text evidence="6">Homotetramer, a dimer of dimers. One homotetramer interacts with 1 SecA dimer.</text>
</comment>
<accession>A0A0M7BDH7</accession>
<reference evidence="8 9" key="1">
    <citation type="submission" date="2015-09" db="EMBL/GenBank/DDBJ databases">
        <authorList>
            <person name="Jackson K.R."/>
            <person name="Lunt B.L."/>
            <person name="Fisher J.N.B."/>
            <person name="Gardner A.V."/>
            <person name="Bailey M.E."/>
            <person name="Deus L.M."/>
            <person name="Earl A.S."/>
            <person name="Gibby P.D."/>
            <person name="Hartmann K.A."/>
            <person name="Liu J.E."/>
            <person name="Manci A.M."/>
            <person name="Nielsen D.A."/>
            <person name="Solomon M.B."/>
            <person name="Breakwell D.P."/>
            <person name="Burnett S.H."/>
            <person name="Grose J.H."/>
        </authorList>
    </citation>
    <scope>NUCLEOTIDE SEQUENCE [LARGE SCALE GENOMIC DNA]</scope>
    <source>
        <strain evidence="8 9">CECT 7799</strain>
    </source>
</reference>
<keyword evidence="3 6" id="KW-0653">Protein transport</keyword>
<dbReference type="NCBIfam" id="TIGR00809">
    <property type="entry name" value="secB"/>
    <property type="match status" value="1"/>
</dbReference>
<evidence type="ECO:0000313" key="9">
    <source>
        <dbReference type="Proteomes" id="UP000049455"/>
    </source>
</evidence>
<dbReference type="EMBL" id="CYPR01000142">
    <property type="protein sequence ID" value="CUH39405.1"/>
    <property type="molecule type" value="Genomic_DNA"/>
</dbReference>
<dbReference type="GO" id="GO:0006457">
    <property type="term" value="P:protein folding"/>
    <property type="evidence" value="ECO:0007669"/>
    <property type="project" value="UniProtKB-UniRule"/>
</dbReference>
<dbReference type="GO" id="GO:0051082">
    <property type="term" value="F:unfolded protein binding"/>
    <property type="evidence" value="ECO:0007669"/>
    <property type="project" value="InterPro"/>
</dbReference>
<dbReference type="STRING" id="313367.JSE7799_02131"/>
<dbReference type="GO" id="GO:0015031">
    <property type="term" value="P:protein transport"/>
    <property type="evidence" value="ECO:0007669"/>
    <property type="project" value="UniProtKB-UniRule"/>
</dbReference>